<name>A0A4Q9DZU6_9BACL</name>
<sequence length="264" mass="29848">MNQQTIDIGINLMHRSFHQDRDLVVARAEAAGVTPLILTGTHERNSEEAARYAARFPGKMYATAGIHPHDARNCTDQTIQKLRRLASLPQVVAVGECGLDYNRDFSPREVQRKWFEAQIELACELRMPLFLHEREAHGDFVHMLKPYSGRIHKAVVHCFTGTAQELEVYLNMGFYIGITGWICDERRGKHLRELVKKIPLNRLMIETDAPFLTPRDLQVKPQDGRNEPAFLPHITQAAAFCLGITAEEAAQATTATAKEFFGLE</sequence>
<dbReference type="FunFam" id="3.20.20.140:FF:000018">
    <property type="entry name" value="3'-5' ssDNA/RNA exonuclease TatD"/>
    <property type="match status" value="1"/>
</dbReference>
<evidence type="ECO:0000256" key="7">
    <source>
        <dbReference type="PIRSR" id="PIRSR005902-1"/>
    </source>
</evidence>
<evidence type="ECO:0000256" key="6">
    <source>
        <dbReference type="ARBA" id="ARBA00022842"/>
    </source>
</evidence>
<reference evidence="8 9" key="1">
    <citation type="submission" date="2019-02" db="EMBL/GenBank/DDBJ databases">
        <title>Paenibacillus sp. nov., isolated from surface-sterilized tissue of Thalictrum simplex L.</title>
        <authorList>
            <person name="Tuo L."/>
        </authorList>
    </citation>
    <scope>NUCLEOTIDE SEQUENCE [LARGE SCALE GENOMIC DNA]</scope>
    <source>
        <strain evidence="8 9">N2SHLJ1</strain>
    </source>
</reference>
<dbReference type="InterPro" id="IPR032466">
    <property type="entry name" value="Metal_Hydrolase"/>
</dbReference>
<evidence type="ECO:0000256" key="4">
    <source>
        <dbReference type="ARBA" id="ARBA00022801"/>
    </source>
</evidence>
<keyword evidence="5" id="KW-0269">Exonuclease</keyword>
<keyword evidence="1" id="KW-0963">Cytoplasm</keyword>
<dbReference type="PANTHER" id="PTHR10060">
    <property type="entry name" value="TATD FAMILY DEOXYRIBONUCLEASE"/>
    <property type="match status" value="1"/>
</dbReference>
<dbReference type="Pfam" id="PF01026">
    <property type="entry name" value="TatD_DNase"/>
    <property type="match status" value="1"/>
</dbReference>
<evidence type="ECO:0000256" key="1">
    <source>
        <dbReference type="ARBA" id="ARBA00022490"/>
    </source>
</evidence>
<accession>A0A4Q9DZU6</accession>
<dbReference type="PANTHER" id="PTHR10060:SF15">
    <property type="entry name" value="DEOXYRIBONUCLEASE TATDN1"/>
    <property type="match status" value="1"/>
</dbReference>
<dbReference type="CDD" id="cd01310">
    <property type="entry name" value="TatD_DNAse"/>
    <property type="match status" value="1"/>
</dbReference>
<feature type="binding site" evidence="7">
    <location>
        <position position="157"/>
    </location>
    <ligand>
        <name>a divalent metal cation</name>
        <dbReference type="ChEBI" id="CHEBI:60240"/>
        <label>2</label>
    </ligand>
</feature>
<dbReference type="OrthoDB" id="9810005at2"/>
<proteinExistence type="predicted"/>
<protein>
    <submittedName>
        <fullName evidence="8">Hydrolase TatD</fullName>
    </submittedName>
</protein>
<dbReference type="GO" id="GO:0004527">
    <property type="term" value="F:exonuclease activity"/>
    <property type="evidence" value="ECO:0007669"/>
    <property type="project" value="UniProtKB-KW"/>
</dbReference>
<evidence type="ECO:0000256" key="2">
    <source>
        <dbReference type="ARBA" id="ARBA00022722"/>
    </source>
</evidence>
<evidence type="ECO:0000256" key="5">
    <source>
        <dbReference type="ARBA" id="ARBA00022839"/>
    </source>
</evidence>
<evidence type="ECO:0000256" key="3">
    <source>
        <dbReference type="ARBA" id="ARBA00022723"/>
    </source>
</evidence>
<dbReference type="RefSeq" id="WP_131012413.1">
    <property type="nucleotide sequence ID" value="NZ_SIRE01000004.1"/>
</dbReference>
<organism evidence="8 9">
    <name type="scientific">Paenibacillus thalictri</name>
    <dbReference type="NCBI Taxonomy" id="2527873"/>
    <lineage>
        <taxon>Bacteria</taxon>
        <taxon>Bacillati</taxon>
        <taxon>Bacillota</taxon>
        <taxon>Bacilli</taxon>
        <taxon>Bacillales</taxon>
        <taxon>Paenibacillaceae</taxon>
        <taxon>Paenibacillus</taxon>
    </lineage>
</organism>
<keyword evidence="2" id="KW-0540">Nuclease</keyword>
<dbReference type="GO" id="GO:0046872">
    <property type="term" value="F:metal ion binding"/>
    <property type="evidence" value="ECO:0007669"/>
    <property type="project" value="UniProtKB-KW"/>
</dbReference>
<dbReference type="InterPro" id="IPR001130">
    <property type="entry name" value="TatD-like"/>
</dbReference>
<dbReference type="InterPro" id="IPR018228">
    <property type="entry name" value="DNase_TatD-rel_CS"/>
</dbReference>
<dbReference type="InterPro" id="IPR050891">
    <property type="entry name" value="TatD-type_Hydrolase"/>
</dbReference>
<keyword evidence="4 8" id="KW-0378">Hydrolase</keyword>
<dbReference type="PROSITE" id="PS01091">
    <property type="entry name" value="TATD_3"/>
    <property type="match status" value="1"/>
</dbReference>
<dbReference type="AlphaFoldDB" id="A0A4Q9DZU6"/>
<feature type="binding site" evidence="7">
    <location>
        <position position="208"/>
    </location>
    <ligand>
        <name>a divalent metal cation</name>
        <dbReference type="ChEBI" id="CHEBI:60240"/>
        <label>1</label>
    </ligand>
</feature>
<dbReference type="SUPFAM" id="SSF51556">
    <property type="entry name" value="Metallo-dependent hydrolases"/>
    <property type="match status" value="1"/>
</dbReference>
<feature type="binding site" evidence="7">
    <location>
        <position position="96"/>
    </location>
    <ligand>
        <name>a divalent metal cation</name>
        <dbReference type="ChEBI" id="CHEBI:60240"/>
        <label>1</label>
    </ligand>
</feature>
<dbReference type="Proteomes" id="UP000293142">
    <property type="component" value="Unassembled WGS sequence"/>
</dbReference>
<gene>
    <name evidence="8" type="ORF">EYB31_06200</name>
</gene>
<dbReference type="EMBL" id="SIRE01000004">
    <property type="protein sequence ID" value="TBL80811.1"/>
    <property type="molecule type" value="Genomic_DNA"/>
</dbReference>
<keyword evidence="3 7" id="KW-0479">Metal-binding</keyword>
<dbReference type="PIRSF" id="PIRSF005902">
    <property type="entry name" value="DNase_TatD"/>
    <property type="match status" value="1"/>
</dbReference>
<keyword evidence="6" id="KW-0460">Magnesium</keyword>
<keyword evidence="9" id="KW-1185">Reference proteome</keyword>
<feature type="binding site" evidence="7">
    <location>
        <position position="132"/>
    </location>
    <ligand>
        <name>a divalent metal cation</name>
        <dbReference type="ChEBI" id="CHEBI:60240"/>
        <label>2</label>
    </ligand>
</feature>
<comment type="caution">
    <text evidence="8">The sequence shown here is derived from an EMBL/GenBank/DDBJ whole genome shotgun (WGS) entry which is preliminary data.</text>
</comment>
<evidence type="ECO:0000313" key="9">
    <source>
        <dbReference type="Proteomes" id="UP000293142"/>
    </source>
</evidence>
<evidence type="ECO:0000313" key="8">
    <source>
        <dbReference type="EMBL" id="TBL80811.1"/>
    </source>
</evidence>
<dbReference type="Gene3D" id="3.20.20.140">
    <property type="entry name" value="Metal-dependent hydrolases"/>
    <property type="match status" value="1"/>
</dbReference>